<proteinExistence type="predicted"/>
<dbReference type="Proteomes" id="UP000007306">
    <property type="component" value="Chromosome 9"/>
</dbReference>
<evidence type="ECO:0000313" key="1">
    <source>
        <dbReference type="EnsemblPlants" id="ORGLA09G0008500.1"/>
    </source>
</evidence>
<dbReference type="Gene3D" id="3.40.1110.10">
    <property type="entry name" value="Calcium-transporting ATPase, cytoplasmic domain N"/>
    <property type="match status" value="1"/>
</dbReference>
<dbReference type="eggNOG" id="KOG0206">
    <property type="taxonomic scope" value="Eukaryota"/>
</dbReference>
<accession>I1QM06</accession>
<dbReference type="EnsemblPlants" id="ORGLA09G0008500.1">
    <property type="protein sequence ID" value="ORGLA09G0008500.1"/>
    <property type="gene ID" value="ORGLA09G0008500"/>
</dbReference>
<dbReference type="STRING" id="4538.I1QM06"/>
<dbReference type="AlphaFoldDB" id="I1QM06"/>
<dbReference type="OMA" id="MADIAYM"/>
<dbReference type="GO" id="GO:0140326">
    <property type="term" value="F:ATPase-coupled intramembrane lipid transporter activity"/>
    <property type="evidence" value="ECO:0007669"/>
    <property type="project" value="TreeGrafter"/>
</dbReference>
<sequence length="190" mass="21545">MADIAYMNQFSCLSGLWFLMLDKGVPRHPGPLKVRPHWEALALQSEYVELVAVNDSFITTEYMVTLDLAKGVYAKFIDWDEQMFDQETYARFLDAVSRNDPDIAKFLMVMALCSTVVPIKSNDGTITYQAQSQDEEALVTAASKLNMVLASKDSNTAEISFNGCKFYYDLLDILEFTSDRKRMFAVVKDV</sequence>
<dbReference type="SUPFAM" id="SSF81660">
    <property type="entry name" value="Metal cation-transporting ATPase, ATP-binding domain N"/>
    <property type="match status" value="1"/>
</dbReference>
<reference evidence="1 2" key="2">
    <citation type="submission" date="2018-04" db="EMBL/GenBank/DDBJ databases">
        <title>OglaRS2 (Oryza glaberrima Reference Sequence Version 2).</title>
        <authorList>
            <person name="Zhang J."/>
            <person name="Kudrna D."/>
            <person name="Lee S."/>
            <person name="Talag J."/>
            <person name="Rajasekar S."/>
            <person name="Wing R.A."/>
        </authorList>
    </citation>
    <scope>NUCLEOTIDE SEQUENCE [LARGE SCALE GENOMIC DNA]</scope>
    <source>
        <strain evidence="1 2">cv. IRGC 96717</strain>
    </source>
</reference>
<dbReference type="Gramene" id="ORGLA09G0008500.1">
    <property type="protein sequence ID" value="ORGLA09G0008500.1"/>
    <property type="gene ID" value="ORGLA09G0008500"/>
</dbReference>
<keyword evidence="2" id="KW-1185">Reference proteome</keyword>
<dbReference type="GO" id="GO:0000166">
    <property type="term" value="F:nucleotide binding"/>
    <property type="evidence" value="ECO:0007669"/>
    <property type="project" value="InterPro"/>
</dbReference>
<name>I1QM06_ORYGL</name>
<dbReference type="GO" id="GO:0005886">
    <property type="term" value="C:plasma membrane"/>
    <property type="evidence" value="ECO:0007669"/>
    <property type="project" value="TreeGrafter"/>
</dbReference>
<dbReference type="GO" id="GO:0045332">
    <property type="term" value="P:phospholipid translocation"/>
    <property type="evidence" value="ECO:0007669"/>
    <property type="project" value="TreeGrafter"/>
</dbReference>
<dbReference type="InterPro" id="IPR023299">
    <property type="entry name" value="ATPase_P-typ_cyto_dom_N"/>
</dbReference>
<reference evidence="1" key="1">
    <citation type="submission" date="2015-06" db="UniProtKB">
        <authorList>
            <consortium name="EnsemblPlants"/>
        </authorList>
    </citation>
    <scope>IDENTIFICATION</scope>
</reference>
<protein>
    <submittedName>
        <fullName evidence="1">Uncharacterized protein</fullName>
    </submittedName>
</protein>
<dbReference type="PANTHER" id="PTHR24092">
    <property type="entry name" value="PROBABLE PHOSPHOLIPID-TRANSPORTING ATPASE"/>
    <property type="match status" value="1"/>
</dbReference>
<evidence type="ECO:0000313" key="2">
    <source>
        <dbReference type="Proteomes" id="UP000007306"/>
    </source>
</evidence>
<dbReference type="HOGENOM" id="CLU_067682_2_0_1"/>
<dbReference type="PANTHER" id="PTHR24092:SF199">
    <property type="entry name" value="PHOSPHOLIPID-TRANSPORTING ATPASE"/>
    <property type="match status" value="1"/>
</dbReference>
<organism evidence="1 2">
    <name type="scientific">Oryza glaberrima</name>
    <name type="common">African rice</name>
    <dbReference type="NCBI Taxonomy" id="4538"/>
    <lineage>
        <taxon>Eukaryota</taxon>
        <taxon>Viridiplantae</taxon>
        <taxon>Streptophyta</taxon>
        <taxon>Embryophyta</taxon>
        <taxon>Tracheophyta</taxon>
        <taxon>Spermatophyta</taxon>
        <taxon>Magnoliopsida</taxon>
        <taxon>Liliopsida</taxon>
        <taxon>Poales</taxon>
        <taxon>Poaceae</taxon>
        <taxon>BOP clade</taxon>
        <taxon>Oryzoideae</taxon>
        <taxon>Oryzeae</taxon>
        <taxon>Oryzinae</taxon>
        <taxon>Oryza</taxon>
    </lineage>
</organism>